<organism evidence="1 2">
    <name type="scientific">Plantactinospora soyae</name>
    <dbReference type="NCBI Taxonomy" id="1544732"/>
    <lineage>
        <taxon>Bacteria</taxon>
        <taxon>Bacillati</taxon>
        <taxon>Actinomycetota</taxon>
        <taxon>Actinomycetes</taxon>
        <taxon>Micromonosporales</taxon>
        <taxon>Micromonosporaceae</taxon>
        <taxon>Plantactinospora</taxon>
    </lineage>
</organism>
<accession>A0A927M717</accession>
<evidence type="ECO:0000313" key="2">
    <source>
        <dbReference type="Proteomes" id="UP000649753"/>
    </source>
</evidence>
<evidence type="ECO:0000313" key="1">
    <source>
        <dbReference type="EMBL" id="MBE1488202.1"/>
    </source>
</evidence>
<name>A0A927M717_9ACTN</name>
<reference evidence="1" key="1">
    <citation type="submission" date="2020-10" db="EMBL/GenBank/DDBJ databases">
        <title>Sequencing the genomes of 1000 actinobacteria strains.</title>
        <authorList>
            <person name="Klenk H.-P."/>
        </authorList>
    </citation>
    <scope>NUCLEOTIDE SEQUENCE</scope>
    <source>
        <strain evidence="1">DSM 46832</strain>
    </source>
</reference>
<sequence length="35" mass="4243">MTERSEGIIQYSRDRSWRRRVARGNDMTERSEELA</sequence>
<comment type="caution">
    <text evidence="1">The sequence shown here is derived from an EMBL/GenBank/DDBJ whole genome shotgun (WGS) entry which is preliminary data.</text>
</comment>
<keyword evidence="2" id="KW-1185">Reference proteome</keyword>
<dbReference type="EMBL" id="JADBEB010000001">
    <property type="protein sequence ID" value="MBE1488202.1"/>
    <property type="molecule type" value="Genomic_DNA"/>
</dbReference>
<protein>
    <submittedName>
        <fullName evidence="1">Uncharacterized protein</fullName>
    </submittedName>
</protein>
<gene>
    <name evidence="1" type="ORF">H4W31_003840</name>
</gene>
<dbReference type="AlphaFoldDB" id="A0A927M717"/>
<proteinExistence type="predicted"/>
<dbReference type="Proteomes" id="UP000649753">
    <property type="component" value="Unassembled WGS sequence"/>
</dbReference>